<dbReference type="PIRSF" id="PIRSF000097">
    <property type="entry name" value="AKR"/>
    <property type="match status" value="1"/>
</dbReference>
<evidence type="ECO:0000313" key="6">
    <source>
        <dbReference type="EMBL" id="CDR48026.1"/>
    </source>
</evidence>
<dbReference type="FunFam" id="3.20.20.100:FF:000002">
    <property type="entry name" value="2,5-diketo-D-gluconic acid reductase A"/>
    <property type="match status" value="1"/>
</dbReference>
<dbReference type="InterPro" id="IPR036812">
    <property type="entry name" value="NAD(P)_OxRdtase_dom_sf"/>
</dbReference>
<dbReference type="PROSITE" id="PS00062">
    <property type="entry name" value="ALDOKETO_REDUCTASE_2"/>
    <property type="match status" value="1"/>
</dbReference>
<dbReference type="OrthoDB" id="416253at2759"/>
<protein>
    <submittedName>
        <fullName evidence="6">CYFA0S42e00144g1_1</fullName>
    </submittedName>
</protein>
<dbReference type="CDD" id="cd19071">
    <property type="entry name" value="AKR_AKR1-5-like"/>
    <property type="match status" value="1"/>
</dbReference>
<evidence type="ECO:0000256" key="2">
    <source>
        <dbReference type="PIRSR" id="PIRSR000097-1"/>
    </source>
</evidence>
<feature type="domain" description="NADP-dependent oxidoreductase" evidence="5">
    <location>
        <begin position="22"/>
        <end position="285"/>
    </location>
</feature>
<evidence type="ECO:0000256" key="3">
    <source>
        <dbReference type="PIRSR" id="PIRSR000097-2"/>
    </source>
</evidence>
<dbReference type="Gene3D" id="3.20.20.100">
    <property type="entry name" value="NADP-dependent oxidoreductase domain"/>
    <property type="match status" value="1"/>
</dbReference>
<dbReference type="PRINTS" id="PR00069">
    <property type="entry name" value="ALDKETRDTASE"/>
</dbReference>
<organism evidence="6">
    <name type="scientific">Cyberlindnera fabianii</name>
    <name type="common">Yeast</name>
    <name type="synonym">Hansenula fabianii</name>
    <dbReference type="NCBI Taxonomy" id="36022"/>
    <lineage>
        <taxon>Eukaryota</taxon>
        <taxon>Fungi</taxon>
        <taxon>Dikarya</taxon>
        <taxon>Ascomycota</taxon>
        <taxon>Saccharomycotina</taxon>
        <taxon>Saccharomycetes</taxon>
        <taxon>Phaffomycetales</taxon>
        <taxon>Phaffomycetaceae</taxon>
        <taxon>Cyberlindnera</taxon>
    </lineage>
</organism>
<proteinExistence type="predicted"/>
<evidence type="ECO:0000256" key="4">
    <source>
        <dbReference type="PIRSR" id="PIRSR000097-3"/>
    </source>
</evidence>
<reference evidence="6" key="1">
    <citation type="journal article" date="2014" name="Genome Announc.">
        <title>Genome sequence of the yeast Cyberlindnera fabianii (Hansenula fabianii).</title>
        <authorList>
            <person name="Freel K.C."/>
            <person name="Sarilar V."/>
            <person name="Neuveglise C."/>
            <person name="Devillers H."/>
            <person name="Friedrich A."/>
            <person name="Schacherer J."/>
        </authorList>
    </citation>
    <scope>NUCLEOTIDE SEQUENCE</scope>
    <source>
        <strain evidence="6">YJS4271</strain>
    </source>
</reference>
<feature type="site" description="Lowers pKa of active site Tyr" evidence="4">
    <location>
        <position position="79"/>
    </location>
</feature>
<dbReference type="PhylomeDB" id="A0A061BDJ8"/>
<accession>A0A061BDJ8</accession>
<dbReference type="InterPro" id="IPR020471">
    <property type="entry name" value="AKR"/>
</dbReference>
<sequence length="317" mass="35188">MSKYGGVSTVTIAEGVEMPLFGLGTWQSAPNAVRTATAHALKNGYRLIDTAAIYGNEAEVGNGIKDAGLNRDEFFVTTKLWNSHHHPDDVADALDASLEKLGLDYVDLYLMHYPVCQDRAEFEKGNSIVRDISYKETWKEMEKLLATGKTKAIGISNFAKCELDDLLSECTIKPAVHQMEMHPYLKQQDFLDYHKSKGIHVTAYSAFGNQNPSYKLADEPRISEHPTVVEIAKKTGHTPSQLLVAWALKRGVSVIPKSVTPSRIEENLVGTNIELSDEDFKAISDLGHSVRYCDYGDVVGYQFFKDLECPGKMPLVA</sequence>
<keyword evidence="1" id="KW-0560">Oxidoreductase</keyword>
<feature type="active site" description="Proton donor" evidence="2">
    <location>
        <position position="54"/>
    </location>
</feature>
<dbReference type="PANTHER" id="PTHR11732">
    <property type="entry name" value="ALDO/KETO REDUCTASE"/>
    <property type="match status" value="1"/>
</dbReference>
<dbReference type="SUPFAM" id="SSF51430">
    <property type="entry name" value="NAD(P)-linked oxidoreductase"/>
    <property type="match status" value="1"/>
</dbReference>
<dbReference type="AlphaFoldDB" id="A0A061BDJ8"/>
<dbReference type="GO" id="GO:0016616">
    <property type="term" value="F:oxidoreductase activity, acting on the CH-OH group of donors, NAD or NADP as acceptor"/>
    <property type="evidence" value="ECO:0007669"/>
    <property type="project" value="UniProtKB-ARBA"/>
</dbReference>
<dbReference type="Pfam" id="PF00248">
    <property type="entry name" value="Aldo_ket_red"/>
    <property type="match status" value="1"/>
</dbReference>
<dbReference type="VEuPathDB" id="FungiDB:BON22_5163"/>
<dbReference type="InterPro" id="IPR023210">
    <property type="entry name" value="NADP_OxRdtase_dom"/>
</dbReference>
<gene>
    <name evidence="6" type="ORF">CYFA0S_42e00144g</name>
</gene>
<dbReference type="PROSITE" id="PS00798">
    <property type="entry name" value="ALDOKETO_REDUCTASE_1"/>
    <property type="match status" value="1"/>
</dbReference>
<feature type="binding site" evidence="3">
    <location>
        <position position="112"/>
    </location>
    <ligand>
        <name>substrate</name>
    </ligand>
</feature>
<evidence type="ECO:0000256" key="1">
    <source>
        <dbReference type="ARBA" id="ARBA00023002"/>
    </source>
</evidence>
<dbReference type="EMBL" id="LK052927">
    <property type="protein sequence ID" value="CDR48026.1"/>
    <property type="molecule type" value="Genomic_DNA"/>
</dbReference>
<dbReference type="InterPro" id="IPR018170">
    <property type="entry name" value="Aldo/ket_reductase_CS"/>
</dbReference>
<evidence type="ECO:0000259" key="5">
    <source>
        <dbReference type="Pfam" id="PF00248"/>
    </source>
</evidence>
<name>A0A061BDJ8_CYBFA</name>